<gene>
    <name evidence="2" type="ORF">O2N63_10000</name>
</gene>
<sequence>MDFPALLADTTANTDEFRKLNPEGGRGFATMHRAAMGEGVLSVMQKELQCIAIGIAKQCNDCIGFHVRAAIKAGATREEISETVSVSIMMGGGPAYMYGARALQAFDQLSEQLMATA</sequence>
<dbReference type="EMBL" id="JAQIIO010000004">
    <property type="protein sequence ID" value="MDA5094416.1"/>
    <property type="molecule type" value="Genomic_DNA"/>
</dbReference>
<dbReference type="RefSeq" id="WP_271054114.1">
    <property type="nucleotide sequence ID" value="NZ_JAQIIO010000004.1"/>
</dbReference>
<evidence type="ECO:0000313" key="3">
    <source>
        <dbReference type="Proteomes" id="UP001528040"/>
    </source>
</evidence>
<accession>A0ABT4W1R5</accession>
<protein>
    <submittedName>
        <fullName evidence="2">Carboxymuconolactone decarboxylase family protein</fullName>
    </submittedName>
</protein>
<reference evidence="2 3" key="1">
    <citation type="submission" date="2023-01" db="EMBL/GenBank/DDBJ databases">
        <authorList>
            <person name="Yoon J.-W."/>
        </authorList>
    </citation>
    <scope>NUCLEOTIDE SEQUENCE [LARGE SCALE GENOMIC DNA]</scope>
    <source>
        <strain evidence="2 3">KMU-50</strain>
    </source>
</reference>
<dbReference type="PANTHER" id="PTHR33930">
    <property type="entry name" value="ALKYL HYDROPEROXIDE REDUCTASE AHPD"/>
    <property type="match status" value="1"/>
</dbReference>
<dbReference type="InterPro" id="IPR003779">
    <property type="entry name" value="CMD-like"/>
</dbReference>
<dbReference type="Gene3D" id="1.20.1290.10">
    <property type="entry name" value="AhpD-like"/>
    <property type="match status" value="1"/>
</dbReference>
<proteinExistence type="predicted"/>
<organism evidence="2 3">
    <name type="scientific">Aliiroseovarius salicola</name>
    <dbReference type="NCBI Taxonomy" id="3009082"/>
    <lineage>
        <taxon>Bacteria</taxon>
        <taxon>Pseudomonadati</taxon>
        <taxon>Pseudomonadota</taxon>
        <taxon>Alphaproteobacteria</taxon>
        <taxon>Rhodobacterales</taxon>
        <taxon>Paracoccaceae</taxon>
        <taxon>Aliiroseovarius</taxon>
    </lineage>
</organism>
<dbReference type="Proteomes" id="UP001528040">
    <property type="component" value="Unassembled WGS sequence"/>
</dbReference>
<comment type="caution">
    <text evidence="2">The sequence shown here is derived from an EMBL/GenBank/DDBJ whole genome shotgun (WGS) entry which is preliminary data.</text>
</comment>
<dbReference type="NCBIfam" id="TIGR00778">
    <property type="entry name" value="ahpD_dom"/>
    <property type="match status" value="1"/>
</dbReference>
<dbReference type="InterPro" id="IPR029032">
    <property type="entry name" value="AhpD-like"/>
</dbReference>
<evidence type="ECO:0000313" key="2">
    <source>
        <dbReference type="EMBL" id="MDA5094416.1"/>
    </source>
</evidence>
<dbReference type="SUPFAM" id="SSF69118">
    <property type="entry name" value="AhpD-like"/>
    <property type="match status" value="1"/>
</dbReference>
<feature type="domain" description="Carboxymuconolactone decarboxylase-like" evidence="1">
    <location>
        <begin position="22"/>
        <end position="104"/>
    </location>
</feature>
<dbReference type="InterPro" id="IPR004675">
    <property type="entry name" value="AhpD_core"/>
</dbReference>
<keyword evidence="3" id="KW-1185">Reference proteome</keyword>
<dbReference type="Pfam" id="PF02627">
    <property type="entry name" value="CMD"/>
    <property type="match status" value="1"/>
</dbReference>
<dbReference type="PANTHER" id="PTHR33930:SF2">
    <property type="entry name" value="BLR3452 PROTEIN"/>
    <property type="match status" value="1"/>
</dbReference>
<evidence type="ECO:0000259" key="1">
    <source>
        <dbReference type="Pfam" id="PF02627"/>
    </source>
</evidence>
<name>A0ABT4W1R5_9RHOB</name>